<keyword evidence="3" id="KW-0597">Phosphoprotein</keyword>
<dbReference type="InterPro" id="IPR028364">
    <property type="entry name" value="Ribosomal_uL1/biogenesis"/>
</dbReference>
<dbReference type="GO" id="GO:0005730">
    <property type="term" value="C:nucleolus"/>
    <property type="evidence" value="ECO:0007669"/>
    <property type="project" value="UniProtKB-SubCell"/>
</dbReference>
<keyword evidence="2" id="KW-1017">Isopeptide bond</keyword>
<evidence type="ECO:0000313" key="12">
    <source>
        <dbReference type="EMBL" id="KIP02531.1"/>
    </source>
</evidence>
<dbReference type="OrthoDB" id="10251727at2759"/>
<dbReference type="HOGENOM" id="CLU_026457_4_3_1"/>
<dbReference type="FunFam" id="3.40.50.790:FF:000004">
    <property type="entry name" value="Ribosomal L1 domain-containing 1-like 1"/>
    <property type="match status" value="1"/>
</dbReference>
<name>A0A0C3RR88_PHLG1</name>
<evidence type="ECO:0000256" key="7">
    <source>
        <dbReference type="ARBA" id="ARBA00023242"/>
    </source>
</evidence>
<evidence type="ECO:0000256" key="2">
    <source>
        <dbReference type="ARBA" id="ARBA00022499"/>
    </source>
</evidence>
<evidence type="ECO:0000256" key="9">
    <source>
        <dbReference type="ARBA" id="ARBA00061550"/>
    </source>
</evidence>
<dbReference type="InterPro" id="IPR016095">
    <property type="entry name" value="Ribosomal_uL1_3-a/b-sand"/>
</dbReference>
<evidence type="ECO:0000256" key="3">
    <source>
        <dbReference type="ARBA" id="ARBA00022553"/>
    </source>
</evidence>
<sequence>MVAAELIDEHVSANQCKLAVEALLKHEKRREEKQQDSQLLPGKEQHVWLQVTVKQMHPEKKLKPHKIPLAHPLVDPRTSPVCLITKDPQREYKDLLETNKIRFISRVVGVTKLKGKFKPFEARRLLLKENDLFLADERVVPLLPGLLGKKFFEAKKQPIPVCLTRKDLKGELERAISSTYFHQNQGTCSSIKVGAVSHPSAHVIANLKTALPAVAKAIKGGWENIQSLHIKTSTSTSLPIWSCELGADVGGRWDGLVEQETSGEPEEEEAASGAEAEVEVEASKPTKAKGKKRAAEDEEAQPKTKRAKATPGDAPSTPAADGSSKKKRKTAKDDKTSARAPAASSADSAPVPAGDKPSKKAKGKQPGVAAPDAEGDGGEKKLKKKAKGDDKPAESPAATPATVSVEDVKRKRGASGLGKKKEKALKVKRSAKEALIGKKGL</sequence>
<keyword evidence="6" id="KW-0175">Coiled coil</keyword>
<dbReference type="AlphaFoldDB" id="A0A0C3RR88"/>
<evidence type="ECO:0000256" key="8">
    <source>
        <dbReference type="ARBA" id="ARBA00054167"/>
    </source>
</evidence>
<feature type="region of interest" description="Disordered" evidence="11">
    <location>
        <begin position="258"/>
        <end position="441"/>
    </location>
</feature>
<dbReference type="InterPro" id="IPR023674">
    <property type="entry name" value="Ribosomal_uL1-like"/>
</dbReference>
<comment type="function">
    <text evidence="8">Regulates cellular senescence through inhibition of PTEN translation. Acts as a pro-apoptotic regulator in response to DNA damage.</text>
</comment>
<evidence type="ECO:0000256" key="10">
    <source>
        <dbReference type="ARBA" id="ARBA00070787"/>
    </source>
</evidence>
<organism evidence="12 13">
    <name type="scientific">Phlebiopsis gigantea (strain 11061_1 CR5-6)</name>
    <name type="common">White-rot fungus</name>
    <name type="synonym">Peniophora gigantea</name>
    <dbReference type="NCBI Taxonomy" id="745531"/>
    <lineage>
        <taxon>Eukaryota</taxon>
        <taxon>Fungi</taxon>
        <taxon>Dikarya</taxon>
        <taxon>Basidiomycota</taxon>
        <taxon>Agaricomycotina</taxon>
        <taxon>Agaricomycetes</taxon>
        <taxon>Polyporales</taxon>
        <taxon>Phanerochaetaceae</taxon>
        <taxon>Phlebiopsis</taxon>
    </lineage>
</organism>
<feature type="compositionally biased region" description="Basic and acidic residues" evidence="11">
    <location>
        <begin position="430"/>
        <end position="441"/>
    </location>
</feature>
<keyword evidence="4" id="KW-0832">Ubl conjugation</keyword>
<dbReference type="CDD" id="cd00403">
    <property type="entry name" value="Ribosomal_L1"/>
    <property type="match status" value="1"/>
</dbReference>
<dbReference type="Gene3D" id="3.40.50.790">
    <property type="match status" value="1"/>
</dbReference>
<dbReference type="Proteomes" id="UP000053257">
    <property type="component" value="Unassembled WGS sequence"/>
</dbReference>
<keyword evidence="7" id="KW-0539">Nucleus</keyword>
<comment type="similarity">
    <text evidence="9">Belongs to the universal ribosomal protein uL1 family. Highly divergent.</text>
</comment>
<proteinExistence type="inferred from homology"/>
<evidence type="ECO:0000256" key="5">
    <source>
        <dbReference type="ARBA" id="ARBA00022990"/>
    </source>
</evidence>
<dbReference type="Pfam" id="PF00687">
    <property type="entry name" value="Ribosomal_L1"/>
    <property type="match status" value="1"/>
</dbReference>
<keyword evidence="13" id="KW-1185">Reference proteome</keyword>
<evidence type="ECO:0000256" key="11">
    <source>
        <dbReference type="SAM" id="MobiDB-lite"/>
    </source>
</evidence>
<dbReference type="EMBL" id="KN840669">
    <property type="protein sequence ID" value="KIP02531.1"/>
    <property type="molecule type" value="Genomic_DNA"/>
</dbReference>
<evidence type="ECO:0000256" key="4">
    <source>
        <dbReference type="ARBA" id="ARBA00022843"/>
    </source>
</evidence>
<gene>
    <name evidence="12" type="ORF">PHLGIDRAFT_111992</name>
</gene>
<evidence type="ECO:0000313" key="13">
    <source>
        <dbReference type="Proteomes" id="UP000053257"/>
    </source>
</evidence>
<feature type="compositionally biased region" description="Acidic residues" evidence="11">
    <location>
        <begin position="261"/>
        <end position="280"/>
    </location>
</feature>
<feature type="compositionally biased region" description="Basic residues" evidence="11">
    <location>
        <begin position="410"/>
        <end position="429"/>
    </location>
</feature>
<dbReference type="SUPFAM" id="SSF56808">
    <property type="entry name" value="Ribosomal protein L1"/>
    <property type="match status" value="1"/>
</dbReference>
<keyword evidence="5" id="KW-0007">Acetylation</keyword>
<evidence type="ECO:0000256" key="1">
    <source>
        <dbReference type="ARBA" id="ARBA00004604"/>
    </source>
</evidence>
<dbReference type="STRING" id="745531.A0A0C3RR88"/>
<feature type="compositionally biased region" description="Low complexity" evidence="11">
    <location>
        <begin position="338"/>
        <end position="353"/>
    </location>
</feature>
<evidence type="ECO:0000256" key="6">
    <source>
        <dbReference type="ARBA" id="ARBA00023054"/>
    </source>
</evidence>
<reference evidence="12 13" key="1">
    <citation type="journal article" date="2014" name="PLoS Genet.">
        <title>Analysis of the Phlebiopsis gigantea genome, transcriptome and secretome provides insight into its pioneer colonization strategies of wood.</title>
        <authorList>
            <person name="Hori C."/>
            <person name="Ishida T."/>
            <person name="Igarashi K."/>
            <person name="Samejima M."/>
            <person name="Suzuki H."/>
            <person name="Master E."/>
            <person name="Ferreira P."/>
            <person name="Ruiz-Duenas F.J."/>
            <person name="Held B."/>
            <person name="Canessa P."/>
            <person name="Larrondo L.F."/>
            <person name="Schmoll M."/>
            <person name="Druzhinina I.S."/>
            <person name="Kubicek C.P."/>
            <person name="Gaskell J.A."/>
            <person name="Kersten P."/>
            <person name="St John F."/>
            <person name="Glasner J."/>
            <person name="Sabat G."/>
            <person name="Splinter BonDurant S."/>
            <person name="Syed K."/>
            <person name="Yadav J."/>
            <person name="Mgbeahuruike A.C."/>
            <person name="Kovalchuk A."/>
            <person name="Asiegbu F.O."/>
            <person name="Lackner G."/>
            <person name="Hoffmeister D."/>
            <person name="Rencoret J."/>
            <person name="Gutierrez A."/>
            <person name="Sun H."/>
            <person name="Lindquist E."/>
            <person name="Barry K."/>
            <person name="Riley R."/>
            <person name="Grigoriev I.V."/>
            <person name="Henrissat B."/>
            <person name="Kues U."/>
            <person name="Berka R.M."/>
            <person name="Martinez A.T."/>
            <person name="Covert S.F."/>
            <person name="Blanchette R.A."/>
            <person name="Cullen D."/>
        </authorList>
    </citation>
    <scope>NUCLEOTIDE SEQUENCE [LARGE SCALE GENOMIC DNA]</scope>
    <source>
        <strain evidence="12 13">11061_1 CR5-6</strain>
    </source>
</reference>
<accession>A0A0C3RR88</accession>
<comment type="subcellular location">
    <subcellularLocation>
        <location evidence="1">Nucleus</location>
        <location evidence="1">Nucleolus</location>
    </subcellularLocation>
</comment>
<protein>
    <recommendedName>
        <fullName evidence="10">Ribosomal L1 domain-containing protein 1</fullName>
    </recommendedName>
</protein>